<dbReference type="EMBL" id="JAADJG010001448">
    <property type="protein sequence ID" value="KAF4416070.1"/>
    <property type="molecule type" value="Genomic_DNA"/>
</dbReference>
<sequence length="374" mass="41829">MRDAAFIKDWIEAVNLSQDGQTPAQPKASGKRGYPSPEPEEMSDVTPTRTKKRKTANAVNEIEDLDHERTPRPLLAHSRTAPSPSPSPTKSSASLRSASLRTSSQASSRASSSRLKLSNLSFVENGVQRQILSGVGTPDLPRPIVDTLKMIQRLERGKQVLSSSLDRTSFKEFLDMNDLDEMAFATNENVGSHLSPDDVDKLQAGAARCFNKDHDEGVWNAEVHQPLLDMVLRRPGSSNLVDFTLCTTAPIIREYLPSHTQEKRVDFCFYIEPNFDSTYKPRIEIFSNSLPEMSVNHTSYRPLRTCPTTVSIETKRPGTDFDGAILQIGVWQSAHWVMLRSLLSRTWKRSSGLSMKEVFSRGWKGIYTNATLAF</sequence>
<evidence type="ECO:0000313" key="4">
    <source>
        <dbReference type="Proteomes" id="UP000605986"/>
    </source>
</evidence>
<dbReference type="Pfam" id="PF20516">
    <property type="entry name" value="PDDEXK_12"/>
    <property type="match status" value="1"/>
</dbReference>
<evidence type="ECO:0000259" key="2">
    <source>
        <dbReference type="Pfam" id="PF20516"/>
    </source>
</evidence>
<evidence type="ECO:0000256" key="1">
    <source>
        <dbReference type="SAM" id="MobiDB-lite"/>
    </source>
</evidence>
<evidence type="ECO:0000313" key="3">
    <source>
        <dbReference type="EMBL" id="KAF4416070.1"/>
    </source>
</evidence>
<keyword evidence="3" id="KW-0489">Methyltransferase</keyword>
<keyword evidence="3" id="KW-0808">Transferase</keyword>
<feature type="domain" description="PD-(D/E)XK nuclease-like" evidence="2">
    <location>
        <begin position="177"/>
        <end position="352"/>
    </location>
</feature>
<dbReference type="OrthoDB" id="5094484at2759"/>
<organism evidence="3 4">
    <name type="scientific">Fusarium austroafricanum</name>
    <dbReference type="NCBI Taxonomy" id="2364996"/>
    <lineage>
        <taxon>Eukaryota</taxon>
        <taxon>Fungi</taxon>
        <taxon>Dikarya</taxon>
        <taxon>Ascomycota</taxon>
        <taxon>Pezizomycotina</taxon>
        <taxon>Sordariomycetes</taxon>
        <taxon>Hypocreomycetidae</taxon>
        <taxon>Hypocreales</taxon>
        <taxon>Nectriaceae</taxon>
        <taxon>Fusarium</taxon>
        <taxon>Fusarium concolor species complex</taxon>
    </lineage>
</organism>
<dbReference type="Proteomes" id="UP000605986">
    <property type="component" value="Unassembled WGS sequence"/>
</dbReference>
<feature type="region of interest" description="Disordered" evidence="1">
    <location>
        <begin position="12"/>
        <end position="114"/>
    </location>
</feature>
<proteinExistence type="predicted"/>
<dbReference type="GO" id="GO:0032259">
    <property type="term" value="P:methylation"/>
    <property type="evidence" value="ECO:0007669"/>
    <property type="project" value="UniProtKB-KW"/>
</dbReference>
<accession>A0A8H4N983</accession>
<dbReference type="AlphaFoldDB" id="A0A8H4N983"/>
<name>A0A8H4N983_9HYPO</name>
<gene>
    <name evidence="3" type="ORF">F53441_14566</name>
</gene>
<protein>
    <submittedName>
        <fullName evidence="3">Methyltransferase type 11</fullName>
    </submittedName>
</protein>
<comment type="caution">
    <text evidence="3">The sequence shown here is derived from an EMBL/GenBank/DDBJ whole genome shotgun (WGS) entry which is preliminary data.</text>
</comment>
<keyword evidence="4" id="KW-1185">Reference proteome</keyword>
<feature type="compositionally biased region" description="Low complexity" evidence="1">
    <location>
        <begin position="78"/>
        <end position="114"/>
    </location>
</feature>
<feature type="compositionally biased region" description="Polar residues" evidence="1">
    <location>
        <begin position="15"/>
        <end position="24"/>
    </location>
</feature>
<dbReference type="InterPro" id="IPR046797">
    <property type="entry name" value="PDDEXK_12"/>
</dbReference>
<reference evidence="3" key="1">
    <citation type="submission" date="2020-01" db="EMBL/GenBank/DDBJ databases">
        <title>Identification and distribution of gene clusters putatively required for synthesis of sphingolipid metabolism inhibitors in phylogenetically diverse species of the filamentous fungus Fusarium.</title>
        <authorList>
            <person name="Kim H.-S."/>
            <person name="Busman M."/>
            <person name="Brown D.W."/>
            <person name="Divon H."/>
            <person name="Uhlig S."/>
            <person name="Proctor R.H."/>
        </authorList>
    </citation>
    <scope>NUCLEOTIDE SEQUENCE</scope>
    <source>
        <strain evidence="3">NRRL 53441</strain>
    </source>
</reference>
<dbReference type="GO" id="GO:0008168">
    <property type="term" value="F:methyltransferase activity"/>
    <property type="evidence" value="ECO:0007669"/>
    <property type="project" value="UniProtKB-KW"/>
</dbReference>